<keyword evidence="2" id="KW-1185">Reference proteome</keyword>
<sequence>MRSDGPWTADFGCYGISLENGRLLWASHGSGYWGHIVRLLDFVPGFTNELRDTPRYVEDGKVFCNSGRVLDVKTGKLLRKVAPEDVRSHEKPLSIGAKFAGSGVDRHHPRVRVANDLFLRHAQEAEGWQRGTLEIAAETEMGDSLWRFSIKQLGRHIGSYRLVPPFIYMLVSDEPNSKPHPTKKHYALPNPTRWHFVTLTIETGEVIQDFSLGDEKHSECRIEDVDTEGLLIRRENKKLTYYRRIQPIKAETQPSDNADVE</sequence>
<protein>
    <submittedName>
        <fullName evidence="1">Uncharacterized protein</fullName>
    </submittedName>
</protein>
<gene>
    <name evidence="1" type="ORF">Mal33_22280</name>
</gene>
<proteinExistence type="predicted"/>
<accession>A0A518IT30</accession>
<dbReference type="Proteomes" id="UP000316770">
    <property type="component" value="Chromosome"/>
</dbReference>
<evidence type="ECO:0000313" key="2">
    <source>
        <dbReference type="Proteomes" id="UP000316770"/>
    </source>
</evidence>
<organism evidence="1 2">
    <name type="scientific">Rosistilla oblonga</name>
    <dbReference type="NCBI Taxonomy" id="2527990"/>
    <lineage>
        <taxon>Bacteria</taxon>
        <taxon>Pseudomonadati</taxon>
        <taxon>Planctomycetota</taxon>
        <taxon>Planctomycetia</taxon>
        <taxon>Pirellulales</taxon>
        <taxon>Pirellulaceae</taxon>
        <taxon>Rosistilla</taxon>
    </lineage>
</organism>
<reference evidence="1 2" key="1">
    <citation type="submission" date="2019-02" db="EMBL/GenBank/DDBJ databases">
        <title>Deep-cultivation of Planctomycetes and their phenomic and genomic characterization uncovers novel biology.</title>
        <authorList>
            <person name="Wiegand S."/>
            <person name="Jogler M."/>
            <person name="Boedeker C."/>
            <person name="Pinto D."/>
            <person name="Vollmers J."/>
            <person name="Rivas-Marin E."/>
            <person name="Kohn T."/>
            <person name="Peeters S.H."/>
            <person name="Heuer A."/>
            <person name="Rast P."/>
            <person name="Oberbeckmann S."/>
            <person name="Bunk B."/>
            <person name="Jeske O."/>
            <person name="Meyerdierks A."/>
            <person name="Storesund J.E."/>
            <person name="Kallscheuer N."/>
            <person name="Luecker S."/>
            <person name="Lage O.M."/>
            <person name="Pohl T."/>
            <person name="Merkel B.J."/>
            <person name="Hornburger P."/>
            <person name="Mueller R.-W."/>
            <person name="Bruemmer F."/>
            <person name="Labrenz M."/>
            <person name="Spormann A.M."/>
            <person name="Op den Camp H."/>
            <person name="Overmann J."/>
            <person name="Amann R."/>
            <person name="Jetten M.S.M."/>
            <person name="Mascher T."/>
            <person name="Medema M.H."/>
            <person name="Devos D.P."/>
            <person name="Kaster A.-K."/>
            <person name="Ovreas L."/>
            <person name="Rohde M."/>
            <person name="Galperin M.Y."/>
            <person name="Jogler C."/>
        </authorList>
    </citation>
    <scope>NUCLEOTIDE SEQUENCE [LARGE SCALE GENOMIC DNA]</scope>
    <source>
        <strain evidence="1 2">Mal33</strain>
    </source>
</reference>
<dbReference type="EMBL" id="CP036318">
    <property type="protein sequence ID" value="QDV56246.1"/>
    <property type="molecule type" value="Genomic_DNA"/>
</dbReference>
<name>A0A518IT30_9BACT</name>
<dbReference type="AlphaFoldDB" id="A0A518IT30"/>
<evidence type="ECO:0000313" key="1">
    <source>
        <dbReference type="EMBL" id="QDV56246.1"/>
    </source>
</evidence>